<keyword evidence="4" id="KW-1185">Reference proteome</keyword>
<evidence type="ECO:0000256" key="1">
    <source>
        <dbReference type="SAM" id="MobiDB-lite"/>
    </source>
</evidence>
<name>A0ABU1AJB3_9BACT</name>
<accession>A0ABU1AJB3</accession>
<keyword evidence="2" id="KW-0472">Membrane</keyword>
<keyword evidence="2" id="KW-0812">Transmembrane</keyword>
<dbReference type="RefSeq" id="WP_308984186.1">
    <property type="nucleotide sequence ID" value="NZ_JARXIC010000005.1"/>
</dbReference>
<evidence type="ECO:0000313" key="3">
    <source>
        <dbReference type="EMBL" id="MDQ8193703.1"/>
    </source>
</evidence>
<comment type="caution">
    <text evidence="3">The sequence shown here is derived from an EMBL/GenBank/DDBJ whole genome shotgun (WGS) entry which is preliminary data.</text>
</comment>
<organism evidence="3 4">
    <name type="scientific">Thalassobacterium sedimentorum</name>
    <dbReference type="NCBI Taxonomy" id="3041258"/>
    <lineage>
        <taxon>Bacteria</taxon>
        <taxon>Pseudomonadati</taxon>
        <taxon>Verrucomicrobiota</taxon>
        <taxon>Opitutia</taxon>
        <taxon>Puniceicoccales</taxon>
        <taxon>Coraliomargaritaceae</taxon>
        <taxon>Thalassobacterium</taxon>
    </lineage>
</organism>
<feature type="region of interest" description="Disordered" evidence="1">
    <location>
        <begin position="1"/>
        <end position="25"/>
    </location>
</feature>
<keyword evidence="2" id="KW-1133">Transmembrane helix</keyword>
<feature type="region of interest" description="Disordered" evidence="1">
    <location>
        <begin position="402"/>
        <end position="438"/>
    </location>
</feature>
<feature type="compositionally biased region" description="Polar residues" evidence="1">
    <location>
        <begin position="1"/>
        <end position="20"/>
    </location>
</feature>
<sequence length="438" mass="48127">MSSSTSLTPNPDSMSTQTPESHPGPRLIPSALFFTAICPVPVGIRARDMSAMVQGLVEEHAPLPIEQTSWGFILDNKSRKESHFLYYAAPRDLVFNSTAEANDSNPNSVIPSLVATTGLQFKRDTWLCLWEPECLSLIHFAAGSTTPDQVHSQFHPHDQAEVSITADALRSKLLSDYVNTAEDTIIDGYIRIESATQNQRKGIQFKLSQSNSVNGTWAPWKQTTLSQPTRLIAADLRTKESLSNRRLRKQSGKRIGIVIALFVLTAMVLGIFEYLQIKQQTKAQELTELATTQEPLVDQLKEIETMTKSLKSIFQQEFSPFRWLMAINEARPVTLSISSYALDKEGTLTANGEASEVKALNSYVDALEADPRLKSVTIVNLNTNNEGVTFSLRMETGDLHAEPSLVPAPIAAESEEADQATAAPPADSTMTPPEGPQS</sequence>
<proteinExistence type="predicted"/>
<protein>
    <recommendedName>
        <fullName evidence="5">PilN domain-containing protein</fullName>
    </recommendedName>
</protein>
<evidence type="ECO:0008006" key="5">
    <source>
        <dbReference type="Google" id="ProtNLM"/>
    </source>
</evidence>
<dbReference type="Proteomes" id="UP001243717">
    <property type="component" value="Unassembled WGS sequence"/>
</dbReference>
<dbReference type="EMBL" id="JARXIC010000005">
    <property type="protein sequence ID" value="MDQ8193703.1"/>
    <property type="molecule type" value="Genomic_DNA"/>
</dbReference>
<feature type="transmembrane region" description="Helical" evidence="2">
    <location>
        <begin position="27"/>
        <end position="44"/>
    </location>
</feature>
<gene>
    <name evidence="3" type="ORF">QEH59_04670</name>
</gene>
<reference evidence="3 4" key="1">
    <citation type="submission" date="2023-04" db="EMBL/GenBank/DDBJ databases">
        <title>A novel bacteria isolated from coastal sediment.</title>
        <authorList>
            <person name="Liu X.-J."/>
            <person name="Du Z.-J."/>
        </authorList>
    </citation>
    <scope>NUCLEOTIDE SEQUENCE [LARGE SCALE GENOMIC DNA]</scope>
    <source>
        <strain evidence="3 4">SDUM461004</strain>
    </source>
</reference>
<feature type="transmembrane region" description="Helical" evidence="2">
    <location>
        <begin position="255"/>
        <end position="275"/>
    </location>
</feature>
<evidence type="ECO:0000256" key="2">
    <source>
        <dbReference type="SAM" id="Phobius"/>
    </source>
</evidence>
<evidence type="ECO:0000313" key="4">
    <source>
        <dbReference type="Proteomes" id="UP001243717"/>
    </source>
</evidence>